<feature type="chain" id="PRO_5020272621" description="Cellulose-binding protein" evidence="1">
    <location>
        <begin position="25"/>
        <end position="584"/>
    </location>
</feature>
<dbReference type="AlphaFoldDB" id="A0A4R5USP7"/>
<reference evidence="2 3" key="1">
    <citation type="submission" date="2019-03" db="EMBL/GenBank/DDBJ databases">
        <title>Ruegeria lutea sp. nov., a novel strain, isolated from marine sediment, the Masan Bay, South Korea.</title>
        <authorList>
            <person name="Kim J."/>
            <person name="Kim D.-Y."/>
            <person name="Lee S.-S."/>
        </authorList>
    </citation>
    <scope>NUCLEOTIDE SEQUENCE [LARGE SCALE GENOMIC DNA]</scope>
    <source>
        <strain evidence="2 3">318-1</strain>
    </source>
</reference>
<evidence type="ECO:0000313" key="2">
    <source>
        <dbReference type="EMBL" id="TDK42132.1"/>
    </source>
</evidence>
<name>A0A4R5USP7_9RHOB</name>
<proteinExistence type="predicted"/>
<evidence type="ECO:0000313" key="3">
    <source>
        <dbReference type="Proteomes" id="UP000295301"/>
    </source>
</evidence>
<keyword evidence="3" id="KW-1185">Reference proteome</keyword>
<dbReference type="OrthoDB" id="7783360at2"/>
<dbReference type="RefSeq" id="WP_133361261.1">
    <property type="nucleotide sequence ID" value="NZ_SMUV01000073.1"/>
</dbReference>
<protein>
    <recommendedName>
        <fullName evidence="4">Cellulose-binding protein</fullName>
    </recommendedName>
</protein>
<evidence type="ECO:0008006" key="4">
    <source>
        <dbReference type="Google" id="ProtNLM"/>
    </source>
</evidence>
<comment type="caution">
    <text evidence="2">The sequence shown here is derived from an EMBL/GenBank/DDBJ whole genome shotgun (WGS) entry which is preliminary data.</text>
</comment>
<organism evidence="2 3">
    <name type="scientific">Antarcticimicrobium luteum</name>
    <dbReference type="NCBI Taxonomy" id="2547397"/>
    <lineage>
        <taxon>Bacteria</taxon>
        <taxon>Pseudomonadati</taxon>
        <taxon>Pseudomonadota</taxon>
        <taxon>Alphaproteobacteria</taxon>
        <taxon>Rhodobacterales</taxon>
        <taxon>Paracoccaceae</taxon>
        <taxon>Antarcticimicrobium</taxon>
    </lineage>
</organism>
<sequence length="584" mass="64805">MTGPFRFALLLLATCLTLATAAPARESRTAPLLQPDDGTPPRPVGPVPLAIGLATVADWSAEQPFVDVMKTARPWIGHLPGQWGGAGHDDLAQAGYLDDNGWPLEIPPELGSIGTVVLTDLPQEATSLAGRYVLRFEGDGILEVGGRARNVRYGANEVRFDYAPGSGPVDIRIQRTDRKKTGDYLRNITVVKEDNLRVFEAGAVFNPDFLQVLEGFGTLRFMDWMQTNGSEQAHWADRPRVDDYTYALRGVPVEVMVDLANLLGVNPWFNMPHLADDDYVRRFATLVQGTLWPDLAAYVEFSNEVWNWQFEQAQWADRMARARWGKDNGWVQYYALRASEVAAIWSGVYGADAETRLVNVISTQTGWMGLEDNILTPSRLMREQPDRAPIASYFDAYAITGYFGHSLGRNSRAPMVREWIEDSRALAERAAEQQGLTEAARAAYVAAHQYDVATALAWAELRDGLSSGEQESTLAQLVNTLFPYHAGVAAAHRLDLIMYEGGTHLLGQGEAMEDETLTDFFIHINYSAEMGALYTELINGWQATGGKLFNVFLDVAAPSKWGSWGTLRHLSDDNPRWDAVRAFQ</sequence>
<accession>A0A4R5USP7</accession>
<gene>
    <name evidence="2" type="ORF">E1832_18470</name>
</gene>
<evidence type="ECO:0000256" key="1">
    <source>
        <dbReference type="SAM" id="SignalP"/>
    </source>
</evidence>
<dbReference type="Proteomes" id="UP000295301">
    <property type="component" value="Unassembled WGS sequence"/>
</dbReference>
<feature type="signal peptide" evidence="1">
    <location>
        <begin position="1"/>
        <end position="24"/>
    </location>
</feature>
<keyword evidence="1" id="KW-0732">Signal</keyword>
<dbReference type="EMBL" id="SMUV01000073">
    <property type="protein sequence ID" value="TDK42132.1"/>
    <property type="molecule type" value="Genomic_DNA"/>
</dbReference>